<protein>
    <submittedName>
        <fullName evidence="1">Unannotated protein</fullName>
    </submittedName>
</protein>
<dbReference type="EMBL" id="CAFBNF010000055">
    <property type="protein sequence ID" value="CAB4938409.1"/>
    <property type="molecule type" value="Genomic_DNA"/>
</dbReference>
<dbReference type="Gene3D" id="3.50.50.60">
    <property type="entry name" value="FAD/NAD(P)-binding domain"/>
    <property type="match status" value="1"/>
</dbReference>
<dbReference type="AlphaFoldDB" id="A0A6J7J5K8"/>
<gene>
    <name evidence="1" type="ORF">UFOPK3773_00693</name>
</gene>
<proteinExistence type="predicted"/>
<dbReference type="InterPro" id="IPR036188">
    <property type="entry name" value="FAD/NAD-bd_sf"/>
</dbReference>
<accession>A0A6J7J5K8</accession>
<name>A0A6J7J5K8_9ZZZZ</name>
<dbReference type="Gene3D" id="3.30.9.10">
    <property type="entry name" value="D-Amino Acid Oxidase, subunit A, domain 2"/>
    <property type="match status" value="1"/>
</dbReference>
<reference evidence="1" key="1">
    <citation type="submission" date="2020-05" db="EMBL/GenBank/DDBJ databases">
        <authorList>
            <person name="Chiriac C."/>
            <person name="Salcher M."/>
            <person name="Ghai R."/>
            <person name="Kavagutti S V."/>
        </authorList>
    </citation>
    <scope>NUCLEOTIDE SEQUENCE</scope>
</reference>
<organism evidence="1">
    <name type="scientific">freshwater metagenome</name>
    <dbReference type="NCBI Taxonomy" id="449393"/>
    <lineage>
        <taxon>unclassified sequences</taxon>
        <taxon>metagenomes</taxon>
        <taxon>ecological metagenomes</taxon>
    </lineage>
</organism>
<evidence type="ECO:0000313" key="1">
    <source>
        <dbReference type="EMBL" id="CAB4938409.1"/>
    </source>
</evidence>
<sequence>MRIVDADSDRPRITLHDSDDLLNRYSDDALQRVWQSTYFSWWMTSMLHTPPANDPDAEFLRQMQLTQLRYVTGSRAAMETVAENYTGKSMDGIEGLLARKLARQGRPGARRGR</sequence>